<feature type="region of interest" description="Disordered" evidence="1">
    <location>
        <begin position="260"/>
        <end position="296"/>
    </location>
</feature>
<feature type="region of interest" description="Disordered" evidence="1">
    <location>
        <begin position="108"/>
        <end position="146"/>
    </location>
</feature>
<comment type="caution">
    <text evidence="2">The sequence shown here is derived from an EMBL/GenBank/DDBJ whole genome shotgun (WGS) entry which is preliminary data.</text>
</comment>
<feature type="compositionally biased region" description="Low complexity" evidence="1">
    <location>
        <begin position="266"/>
        <end position="280"/>
    </location>
</feature>
<name>A0A7J6MJ32_PEROL</name>
<feature type="compositionally biased region" description="Basic residues" evidence="1">
    <location>
        <begin position="111"/>
        <end position="120"/>
    </location>
</feature>
<proteinExistence type="predicted"/>
<dbReference type="AlphaFoldDB" id="A0A7J6MJ32"/>
<gene>
    <name evidence="2" type="ORF">FOL46_000234</name>
</gene>
<evidence type="ECO:0000256" key="1">
    <source>
        <dbReference type="SAM" id="MobiDB-lite"/>
    </source>
</evidence>
<dbReference type="EMBL" id="JABANN010000103">
    <property type="protein sequence ID" value="KAF4671553.1"/>
    <property type="molecule type" value="Genomic_DNA"/>
</dbReference>
<sequence length="296" mass="33705">MGIKDRLTVYLGKQGLVPEDIPKVIGCFVAGKYITWFTMIGICMRFQPLRRTWCYFYPELLARSGVWRERQRGRLVEHRRRMFSWANERYEPLADRIKLQRSSNLGPRKWANGHHSHNGRNHQSPGGSAGEQQQQQHQDGRSHQRETPSFFKRYSVSMYKLMEKAAARVGDNKAWGFVSTRILHVNSRAFAFAVGESLVLFKLTFIFHAPLVLFTVVRAFQWWRGVTPPPLFAESPLKTVSQWATDLNDLMQASIEELDPLESSTPSNASSPQLSDSSPSVAVGSNDTPRIPASID</sequence>
<feature type="compositionally biased region" description="Low complexity" evidence="1">
    <location>
        <begin position="123"/>
        <end position="137"/>
    </location>
</feature>
<evidence type="ECO:0000313" key="2">
    <source>
        <dbReference type="EMBL" id="KAF4671553.1"/>
    </source>
</evidence>
<evidence type="ECO:0000313" key="3">
    <source>
        <dbReference type="Proteomes" id="UP000572268"/>
    </source>
</evidence>
<dbReference type="Proteomes" id="UP000572268">
    <property type="component" value="Unassembled WGS sequence"/>
</dbReference>
<reference evidence="2 3" key="1">
    <citation type="submission" date="2020-04" db="EMBL/GenBank/DDBJ databases">
        <title>Perkinsus olseni comparative genomics.</title>
        <authorList>
            <person name="Bogema D.R."/>
        </authorList>
    </citation>
    <scope>NUCLEOTIDE SEQUENCE [LARGE SCALE GENOMIC DNA]</scope>
    <source>
        <strain evidence="2">ATCC PRA-31</strain>
    </source>
</reference>
<organism evidence="2 3">
    <name type="scientific">Perkinsus olseni</name>
    <name type="common">Perkinsus atlanticus</name>
    <dbReference type="NCBI Taxonomy" id="32597"/>
    <lineage>
        <taxon>Eukaryota</taxon>
        <taxon>Sar</taxon>
        <taxon>Alveolata</taxon>
        <taxon>Perkinsozoa</taxon>
        <taxon>Perkinsea</taxon>
        <taxon>Perkinsida</taxon>
        <taxon>Perkinsidae</taxon>
        <taxon>Perkinsus</taxon>
    </lineage>
</organism>
<protein>
    <submittedName>
        <fullName evidence="2">Uncharacterized protein</fullName>
    </submittedName>
</protein>
<accession>A0A7J6MJ32</accession>